<accession>A0ABV4TQW9</accession>
<dbReference type="InterPro" id="IPR006279">
    <property type="entry name" value="SoxD"/>
</dbReference>
<dbReference type="InterPro" id="IPR038561">
    <property type="entry name" value="SoxD_sf"/>
</dbReference>
<gene>
    <name evidence="2" type="ORF">ACERLL_01720</name>
</gene>
<feature type="region of interest" description="Disordered" evidence="1">
    <location>
        <begin position="15"/>
        <end position="43"/>
    </location>
</feature>
<evidence type="ECO:0000313" key="3">
    <source>
        <dbReference type="Proteomes" id="UP001575181"/>
    </source>
</evidence>
<dbReference type="RefSeq" id="WP_373654327.1">
    <property type="nucleotide sequence ID" value="NZ_JBGUAW010000001.1"/>
</dbReference>
<reference evidence="2 3" key="1">
    <citation type="submission" date="2024-08" db="EMBL/GenBank/DDBJ databases">
        <title>Whole-genome sequencing of halo(alkali)philic microorganisms from hypersaline lakes.</title>
        <authorList>
            <person name="Sorokin D.Y."/>
            <person name="Merkel A.Y."/>
            <person name="Messina E."/>
            <person name="Yakimov M."/>
        </authorList>
    </citation>
    <scope>NUCLEOTIDE SEQUENCE [LARGE SCALE GENOMIC DNA]</scope>
    <source>
        <strain evidence="2 3">Cl-TMA</strain>
    </source>
</reference>
<dbReference type="Pfam" id="PF04267">
    <property type="entry name" value="SoxD"/>
    <property type="match status" value="1"/>
</dbReference>
<name>A0ABV4TQW9_9GAMM</name>
<dbReference type="Proteomes" id="UP001575181">
    <property type="component" value="Unassembled WGS sequence"/>
</dbReference>
<comment type="caution">
    <text evidence="2">The sequence shown here is derived from an EMBL/GenBank/DDBJ whole genome shotgun (WGS) entry which is preliminary data.</text>
</comment>
<dbReference type="EMBL" id="JBGUAW010000001">
    <property type="protein sequence ID" value="MFA9459544.1"/>
    <property type="molecule type" value="Genomic_DNA"/>
</dbReference>
<dbReference type="Gene3D" id="3.30.2270.10">
    <property type="entry name" value="Folate-binding superfamily"/>
    <property type="match status" value="1"/>
</dbReference>
<evidence type="ECO:0000313" key="2">
    <source>
        <dbReference type="EMBL" id="MFA9459544.1"/>
    </source>
</evidence>
<sequence>MRLIEVFGLGKRPASELDYGGEARPPSGETETGSIGTRVFPGSGGPGVRREWWFHRPTGRWLVFERDTGTDRFLRQIPLAEVRRHAPA</sequence>
<protein>
    <submittedName>
        <fullName evidence="2">Sarcosine oxidase subunit delta</fullName>
    </submittedName>
</protein>
<keyword evidence="3" id="KW-1185">Reference proteome</keyword>
<evidence type="ECO:0000256" key="1">
    <source>
        <dbReference type="SAM" id="MobiDB-lite"/>
    </source>
</evidence>
<proteinExistence type="predicted"/>
<organism evidence="2 3">
    <name type="scientific">Thiohalorhabdus methylotrophus</name>
    <dbReference type="NCBI Taxonomy" id="3242694"/>
    <lineage>
        <taxon>Bacteria</taxon>
        <taxon>Pseudomonadati</taxon>
        <taxon>Pseudomonadota</taxon>
        <taxon>Gammaproteobacteria</taxon>
        <taxon>Thiohalorhabdales</taxon>
        <taxon>Thiohalorhabdaceae</taxon>
        <taxon>Thiohalorhabdus</taxon>
    </lineage>
</organism>